<evidence type="ECO:0008006" key="3">
    <source>
        <dbReference type="Google" id="ProtNLM"/>
    </source>
</evidence>
<sequence length="159" mass="17367">MVKRLLIDCGWIVSVDPAIGDLKDAKILIVDDKIVEIGVNIEVEADESIDASDLIVMPGLINAHLHTWQTGTKSIGSEWISPDYHKNMHSNMATRFTAEDTYLGNVMGALNQIDNGTTTILDWCHNLRDLEMAERAIDGLEESGIRAVFGHGTAKPPAG</sequence>
<dbReference type="PANTHER" id="PTHR43794:SF11">
    <property type="entry name" value="AMIDOHYDROLASE-RELATED DOMAIN-CONTAINING PROTEIN"/>
    <property type="match status" value="1"/>
</dbReference>
<dbReference type="SUPFAM" id="SSF51556">
    <property type="entry name" value="Metallo-dependent hydrolases"/>
    <property type="match status" value="1"/>
</dbReference>
<accession>A0A382RQ11</accession>
<organism evidence="2">
    <name type="scientific">marine metagenome</name>
    <dbReference type="NCBI Taxonomy" id="408172"/>
    <lineage>
        <taxon>unclassified sequences</taxon>
        <taxon>metagenomes</taxon>
        <taxon>ecological metagenomes</taxon>
    </lineage>
</organism>
<dbReference type="Gene3D" id="3.20.20.140">
    <property type="entry name" value="Metal-dependent hydrolases"/>
    <property type="match status" value="1"/>
</dbReference>
<dbReference type="InterPro" id="IPR011059">
    <property type="entry name" value="Metal-dep_hydrolase_composite"/>
</dbReference>
<evidence type="ECO:0000313" key="2">
    <source>
        <dbReference type="EMBL" id="SVC99779.1"/>
    </source>
</evidence>
<evidence type="ECO:0000256" key="1">
    <source>
        <dbReference type="ARBA" id="ARBA00022801"/>
    </source>
</evidence>
<dbReference type="SUPFAM" id="SSF51338">
    <property type="entry name" value="Composite domain of metallo-dependent hydrolases"/>
    <property type="match status" value="1"/>
</dbReference>
<dbReference type="GO" id="GO:0016810">
    <property type="term" value="F:hydrolase activity, acting on carbon-nitrogen (but not peptide) bonds"/>
    <property type="evidence" value="ECO:0007669"/>
    <property type="project" value="InterPro"/>
</dbReference>
<protein>
    <recommendedName>
        <fullName evidence="3">Amidohydrolase-related domain-containing protein</fullName>
    </recommendedName>
</protein>
<dbReference type="InterPro" id="IPR032466">
    <property type="entry name" value="Metal_Hydrolase"/>
</dbReference>
<feature type="non-terminal residue" evidence="2">
    <location>
        <position position="159"/>
    </location>
</feature>
<dbReference type="AlphaFoldDB" id="A0A382RQ11"/>
<gene>
    <name evidence="2" type="ORF">METZ01_LOCUS352633</name>
</gene>
<dbReference type="PANTHER" id="PTHR43794">
    <property type="entry name" value="AMINOHYDROLASE SSNA-RELATED"/>
    <property type="match status" value="1"/>
</dbReference>
<keyword evidence="1" id="KW-0378">Hydrolase</keyword>
<reference evidence="2" key="1">
    <citation type="submission" date="2018-05" db="EMBL/GenBank/DDBJ databases">
        <authorList>
            <person name="Lanie J.A."/>
            <person name="Ng W.-L."/>
            <person name="Kazmierczak K.M."/>
            <person name="Andrzejewski T.M."/>
            <person name="Davidsen T.M."/>
            <person name="Wayne K.J."/>
            <person name="Tettelin H."/>
            <person name="Glass J.I."/>
            <person name="Rusch D."/>
            <person name="Podicherti R."/>
            <person name="Tsui H.-C.T."/>
            <person name="Winkler M.E."/>
        </authorList>
    </citation>
    <scope>NUCLEOTIDE SEQUENCE</scope>
</reference>
<dbReference type="Gene3D" id="2.30.40.10">
    <property type="entry name" value="Urease, subunit C, domain 1"/>
    <property type="match status" value="1"/>
</dbReference>
<dbReference type="InterPro" id="IPR050287">
    <property type="entry name" value="MTA/SAH_deaminase"/>
</dbReference>
<dbReference type="EMBL" id="UINC01123358">
    <property type="protein sequence ID" value="SVC99779.1"/>
    <property type="molecule type" value="Genomic_DNA"/>
</dbReference>
<name>A0A382RQ11_9ZZZZ</name>
<proteinExistence type="predicted"/>